<dbReference type="SUPFAM" id="SSF160980">
    <property type="entry name" value="SSO1389-like"/>
    <property type="match status" value="1"/>
</dbReference>
<reference evidence="2 3" key="1">
    <citation type="journal article" date="2011" name="J. Bacteriol.">
        <title>Complete genome sequence of 'Vulcanisaeta moutnovskia' strain 768-28, a novel member of the hyperthermophilic crenarchaeal genus vulcanisaeta.</title>
        <authorList>
            <person name="Gumerov V.M."/>
            <person name="Mardanov A.V."/>
            <person name="Beletsky A.V."/>
            <person name="Prokofeva M.I."/>
            <person name="Bonch-Osmolovskaya E.A."/>
            <person name="Ravin N.V."/>
            <person name="Skryabin K.G."/>
        </authorList>
    </citation>
    <scope>NUCLEOTIDE SEQUENCE [LARGE SCALE GENOMIC DNA]</scope>
    <source>
        <strain evidence="2 3">768-28</strain>
    </source>
</reference>
<dbReference type="InterPro" id="IPR013383">
    <property type="entry name" value="CRISPR-assoc_prot_DxTHG_CS"/>
</dbReference>
<dbReference type="NCBIfam" id="TIGR02549">
    <property type="entry name" value="CRISPR_DxTHG"/>
    <property type="match status" value="1"/>
</dbReference>
<dbReference type="HOGENOM" id="CLU_3057348_0_0_2"/>
<dbReference type="OrthoDB" id="27811at2157"/>
<name>F0QTH7_VULM7</name>
<dbReference type="EMBL" id="CP002529">
    <property type="protein sequence ID" value="ADY01690.1"/>
    <property type="molecule type" value="Genomic_DNA"/>
</dbReference>
<sequence length="53" mass="5920">MISIWNKIEDVVNEGSDLHVFLDVTHGINFMPTLTYQVVKYVATLALVKGVSL</sequence>
<dbReference type="Pfam" id="PF22230">
    <property type="entry name" value="Csx1_CARF"/>
    <property type="match status" value="1"/>
</dbReference>
<dbReference type="RefSeq" id="WP_013604852.1">
    <property type="nucleotide sequence ID" value="NC_015151.1"/>
</dbReference>
<dbReference type="STRING" id="985053.VMUT_1485"/>
<gene>
    <name evidence="2" type="ordered locus">VMUT_1485</name>
</gene>
<keyword evidence="3" id="KW-1185">Reference proteome</keyword>
<dbReference type="eggNOG" id="arCOG03433">
    <property type="taxonomic scope" value="Archaea"/>
</dbReference>
<evidence type="ECO:0000313" key="2">
    <source>
        <dbReference type="EMBL" id="ADY01690.1"/>
    </source>
</evidence>
<dbReference type="Proteomes" id="UP000007485">
    <property type="component" value="Chromosome"/>
</dbReference>
<accession>F0QTH7</accession>
<dbReference type="AlphaFoldDB" id="F0QTH7"/>
<organism evidence="2 3">
    <name type="scientific">Vulcanisaeta moutnovskia (strain 768-28)</name>
    <dbReference type="NCBI Taxonomy" id="985053"/>
    <lineage>
        <taxon>Archaea</taxon>
        <taxon>Thermoproteota</taxon>
        <taxon>Thermoprotei</taxon>
        <taxon>Thermoproteales</taxon>
        <taxon>Thermoproteaceae</taxon>
        <taxon>Vulcanisaeta</taxon>
    </lineage>
</organism>
<evidence type="ECO:0000259" key="1">
    <source>
        <dbReference type="Pfam" id="PF22230"/>
    </source>
</evidence>
<feature type="domain" description="CRISPR system endoribonuclease Csx1 CARF" evidence="1">
    <location>
        <begin position="7"/>
        <end position="50"/>
    </location>
</feature>
<dbReference type="InterPro" id="IPR053857">
    <property type="entry name" value="Csx1_CARF"/>
</dbReference>
<protein>
    <recommendedName>
        <fullName evidence="1">CRISPR system endoribonuclease Csx1 CARF domain-containing protein</fullName>
    </recommendedName>
</protein>
<evidence type="ECO:0000313" key="3">
    <source>
        <dbReference type="Proteomes" id="UP000007485"/>
    </source>
</evidence>
<proteinExistence type="predicted"/>
<dbReference type="GeneID" id="32167014"/>
<dbReference type="Gene3D" id="3.40.50.10640">
    <property type="entry name" value="SSO1389-like"/>
    <property type="match status" value="1"/>
</dbReference>
<dbReference type="KEGG" id="vmo:VMUT_1485"/>